<feature type="transmembrane region" description="Helical" evidence="8">
    <location>
        <begin position="39"/>
        <end position="63"/>
    </location>
</feature>
<evidence type="ECO:0000256" key="1">
    <source>
        <dbReference type="ARBA" id="ARBA00004651"/>
    </source>
</evidence>
<keyword evidence="4 11" id="KW-0067">ATP-binding</keyword>
<dbReference type="InterPro" id="IPR011527">
    <property type="entry name" value="ABC1_TM_dom"/>
</dbReference>
<dbReference type="PANTHER" id="PTHR43394:SF1">
    <property type="entry name" value="ATP-BINDING CASSETTE SUB-FAMILY B MEMBER 10, MITOCHONDRIAL"/>
    <property type="match status" value="1"/>
</dbReference>
<dbReference type="GO" id="GO:0005886">
    <property type="term" value="C:plasma membrane"/>
    <property type="evidence" value="ECO:0007669"/>
    <property type="project" value="UniProtKB-SubCell"/>
</dbReference>
<evidence type="ECO:0000259" key="9">
    <source>
        <dbReference type="PROSITE" id="PS50893"/>
    </source>
</evidence>
<feature type="region of interest" description="Disordered" evidence="7">
    <location>
        <begin position="1"/>
        <end position="25"/>
    </location>
</feature>
<dbReference type="SUPFAM" id="SSF90123">
    <property type="entry name" value="ABC transporter transmembrane region"/>
    <property type="match status" value="1"/>
</dbReference>
<dbReference type="SMART" id="SM00382">
    <property type="entry name" value="AAA"/>
    <property type="match status" value="1"/>
</dbReference>
<evidence type="ECO:0000256" key="2">
    <source>
        <dbReference type="ARBA" id="ARBA00022692"/>
    </source>
</evidence>
<comment type="caution">
    <text evidence="11">The sequence shown here is derived from an EMBL/GenBank/DDBJ whole genome shotgun (WGS) entry which is preliminary data.</text>
</comment>
<evidence type="ECO:0000313" key="12">
    <source>
        <dbReference type="Proteomes" id="UP000323380"/>
    </source>
</evidence>
<keyword evidence="12" id="KW-1185">Reference proteome</keyword>
<dbReference type="AlphaFoldDB" id="A0A5D0NKA5"/>
<dbReference type="Pfam" id="PF00664">
    <property type="entry name" value="ABC_membrane"/>
    <property type="match status" value="1"/>
</dbReference>
<keyword evidence="5 8" id="KW-1133">Transmembrane helix</keyword>
<dbReference type="InterPro" id="IPR039421">
    <property type="entry name" value="Type_1_exporter"/>
</dbReference>
<dbReference type="PROSITE" id="PS00211">
    <property type="entry name" value="ABC_TRANSPORTER_1"/>
    <property type="match status" value="1"/>
</dbReference>
<dbReference type="RefSeq" id="WP_083980673.1">
    <property type="nucleotide sequence ID" value="NZ_VSFG01000004.1"/>
</dbReference>
<dbReference type="GO" id="GO:0015421">
    <property type="term" value="F:ABC-type oligopeptide transporter activity"/>
    <property type="evidence" value="ECO:0007669"/>
    <property type="project" value="TreeGrafter"/>
</dbReference>
<dbReference type="SUPFAM" id="SSF52540">
    <property type="entry name" value="P-loop containing nucleoside triphosphate hydrolases"/>
    <property type="match status" value="1"/>
</dbReference>
<evidence type="ECO:0000256" key="6">
    <source>
        <dbReference type="ARBA" id="ARBA00023136"/>
    </source>
</evidence>
<evidence type="ECO:0000256" key="4">
    <source>
        <dbReference type="ARBA" id="ARBA00022840"/>
    </source>
</evidence>
<feature type="domain" description="ABC transporter" evidence="9">
    <location>
        <begin position="334"/>
        <end position="577"/>
    </location>
</feature>
<feature type="transmembrane region" description="Helical" evidence="8">
    <location>
        <begin position="260"/>
        <end position="281"/>
    </location>
</feature>
<dbReference type="InterPro" id="IPR003439">
    <property type="entry name" value="ABC_transporter-like_ATP-bd"/>
</dbReference>
<keyword evidence="3" id="KW-0547">Nucleotide-binding</keyword>
<dbReference type="InterPro" id="IPR017871">
    <property type="entry name" value="ABC_transporter-like_CS"/>
</dbReference>
<feature type="compositionally biased region" description="Low complexity" evidence="7">
    <location>
        <begin position="1"/>
        <end position="11"/>
    </location>
</feature>
<dbReference type="STRING" id="1220554.GCA_001552135_02879"/>
<protein>
    <submittedName>
        <fullName evidence="11">ABC transporter ATP-binding protein</fullName>
    </submittedName>
</protein>
<accession>A0A5D0NKA5</accession>
<dbReference type="EMBL" id="VSFG01000004">
    <property type="protein sequence ID" value="TYB44877.1"/>
    <property type="molecule type" value="Genomic_DNA"/>
</dbReference>
<comment type="subcellular location">
    <subcellularLocation>
        <location evidence="1">Cell membrane</location>
        <topology evidence="1">Multi-pass membrane protein</topology>
    </subcellularLocation>
</comment>
<feature type="compositionally biased region" description="Basic residues" evidence="7">
    <location>
        <begin position="12"/>
        <end position="22"/>
    </location>
</feature>
<feature type="transmembrane region" description="Helical" evidence="8">
    <location>
        <begin position="293"/>
        <end position="314"/>
    </location>
</feature>
<dbReference type="PROSITE" id="PS50893">
    <property type="entry name" value="ABC_TRANSPORTER_2"/>
    <property type="match status" value="1"/>
</dbReference>
<keyword evidence="2 8" id="KW-0812">Transmembrane</keyword>
<dbReference type="PROSITE" id="PS50929">
    <property type="entry name" value="ABC_TM1F"/>
    <property type="match status" value="1"/>
</dbReference>
<dbReference type="Pfam" id="PF00005">
    <property type="entry name" value="ABC_tran"/>
    <property type="match status" value="1"/>
</dbReference>
<dbReference type="Proteomes" id="UP000323380">
    <property type="component" value="Unassembled WGS sequence"/>
</dbReference>
<reference evidence="11 12" key="1">
    <citation type="submission" date="2019-08" db="EMBL/GenBank/DDBJ databases">
        <title>Actinomadura sp. nov. CYP1-5 isolated from mountain soil.</title>
        <authorList>
            <person name="Songsumanus A."/>
            <person name="Kuncharoen N."/>
            <person name="Kudo T."/>
            <person name="Yuki M."/>
            <person name="Igarashi Y."/>
            <person name="Tanasupawat S."/>
        </authorList>
    </citation>
    <scope>NUCLEOTIDE SEQUENCE [LARGE SCALE GENOMIC DNA]</scope>
    <source>
        <strain evidence="11 12">JCM 14158</strain>
    </source>
</reference>
<evidence type="ECO:0000259" key="10">
    <source>
        <dbReference type="PROSITE" id="PS50929"/>
    </source>
</evidence>
<dbReference type="Gene3D" id="1.20.1560.10">
    <property type="entry name" value="ABC transporter type 1, transmembrane domain"/>
    <property type="match status" value="1"/>
</dbReference>
<dbReference type="PANTHER" id="PTHR43394">
    <property type="entry name" value="ATP-DEPENDENT PERMEASE MDL1, MITOCHONDRIAL"/>
    <property type="match status" value="1"/>
</dbReference>
<evidence type="ECO:0000256" key="3">
    <source>
        <dbReference type="ARBA" id="ARBA00022741"/>
    </source>
</evidence>
<evidence type="ECO:0000313" key="11">
    <source>
        <dbReference type="EMBL" id="TYB44877.1"/>
    </source>
</evidence>
<evidence type="ECO:0000256" key="5">
    <source>
        <dbReference type="ARBA" id="ARBA00022989"/>
    </source>
</evidence>
<dbReference type="InterPro" id="IPR036640">
    <property type="entry name" value="ABC1_TM_sf"/>
</dbReference>
<organism evidence="11 12">
    <name type="scientific">Actinomadura chibensis</name>
    <dbReference type="NCBI Taxonomy" id="392828"/>
    <lineage>
        <taxon>Bacteria</taxon>
        <taxon>Bacillati</taxon>
        <taxon>Actinomycetota</taxon>
        <taxon>Actinomycetes</taxon>
        <taxon>Streptosporangiales</taxon>
        <taxon>Thermomonosporaceae</taxon>
        <taxon>Actinomadura</taxon>
    </lineage>
</organism>
<dbReference type="GO" id="GO:0005524">
    <property type="term" value="F:ATP binding"/>
    <property type="evidence" value="ECO:0007669"/>
    <property type="project" value="UniProtKB-KW"/>
</dbReference>
<keyword evidence="6 8" id="KW-0472">Membrane</keyword>
<evidence type="ECO:0000256" key="8">
    <source>
        <dbReference type="SAM" id="Phobius"/>
    </source>
</evidence>
<dbReference type="InterPro" id="IPR027417">
    <property type="entry name" value="P-loop_NTPase"/>
</dbReference>
<dbReference type="GO" id="GO:0016887">
    <property type="term" value="F:ATP hydrolysis activity"/>
    <property type="evidence" value="ECO:0007669"/>
    <property type="project" value="InterPro"/>
</dbReference>
<proteinExistence type="predicted"/>
<dbReference type="Gene3D" id="3.40.50.300">
    <property type="entry name" value="P-loop containing nucleotide triphosphate hydrolases"/>
    <property type="match status" value="1"/>
</dbReference>
<feature type="domain" description="ABC transmembrane type-1" evidence="10">
    <location>
        <begin position="43"/>
        <end position="305"/>
    </location>
</feature>
<evidence type="ECO:0000256" key="7">
    <source>
        <dbReference type="SAM" id="MobiDB-lite"/>
    </source>
</evidence>
<name>A0A5D0NKA5_9ACTN</name>
<sequence length="579" mass="59781">MASTAARPSTASHRRPRPRPRPRLRDADRLLLRTARRGAWWNVLLGAAALTDALAATFLPIAMAGAVDAALGGGGASRAIPLCGALIVASAAAEVLSELATGCGQARATAWLRRLLVGRVLAAGPASPVRPGDLTSRVVTGAAEAGVAPVAATRAVVAAVTPAGALAVLGVLDWRLALTVAVALPLVGLLLRVFVRDITRTVHRYLALQGTIAARLAEAMGGARTIAAARTSERELARVLAPLPDLRAEGHATWDAQGRVAARSLLTLLLLQVAVLAVAGAELTAGRISPGELVAAVQYTGLAAGFGPVLSNLVRLGRARAGAARAAEVLAEPVRAYGTREPPPGRGLLEFRGVSKGGVLHDLDLVVPSGAAVAVVGRSGAGKSLLAALAGRLTDPDRGEVRLDGTALPRLGRTALRRAVGYAFDRPFLFGETVLDALAFGPDRPPDRDLRAAAEAACADGFIRRLPLEYGTPLAAAPLSGGERQRLGLARAFAHAGRVLVLDDATSSLDTATELRITDALLGGPLGGRTRLIIAHRAGTAARADLVVWLDGGRVRAQGPHHVLWRCPDYRAVFGVDGE</sequence>
<feature type="transmembrane region" description="Helical" evidence="8">
    <location>
        <begin position="176"/>
        <end position="195"/>
    </location>
</feature>
<dbReference type="InterPro" id="IPR003593">
    <property type="entry name" value="AAA+_ATPase"/>
</dbReference>
<gene>
    <name evidence="11" type="ORF">FXF69_22350</name>
</gene>